<gene>
    <name evidence="1" type="ORF">CHI12_01140</name>
</gene>
<dbReference type="AlphaFoldDB" id="A0A268HHT6"/>
<accession>A0A268HHT6</accession>
<sequence length="39" mass="4593">MIFVTLGSQMFPFNRLINEINQIIKLGTNDEFYVQYGHT</sequence>
<dbReference type="EMBL" id="NPBH01000006">
    <property type="protein sequence ID" value="PAE09429.1"/>
    <property type="molecule type" value="Genomic_DNA"/>
</dbReference>
<dbReference type="GO" id="GO:0016757">
    <property type="term" value="F:glycosyltransferase activity"/>
    <property type="evidence" value="ECO:0007669"/>
    <property type="project" value="UniProtKB-KW"/>
</dbReference>
<evidence type="ECO:0000313" key="2">
    <source>
        <dbReference type="Proteomes" id="UP000216475"/>
    </source>
</evidence>
<feature type="non-terminal residue" evidence="1">
    <location>
        <position position="39"/>
    </location>
</feature>
<reference evidence="1 2" key="1">
    <citation type="submission" date="2017-07" db="EMBL/GenBank/DDBJ databases">
        <title>Isolation and whole genome analysis of endospore-forming bacteria from heroin.</title>
        <authorList>
            <person name="Kalinowski J."/>
            <person name="Ahrens B."/>
            <person name="Al-Dilaimi A."/>
            <person name="Winkler A."/>
            <person name="Wibberg D."/>
            <person name="Schleenbecker U."/>
            <person name="Ruckert C."/>
            <person name="Wolfel R."/>
            <person name="Grass G."/>
        </authorList>
    </citation>
    <scope>NUCLEOTIDE SEQUENCE [LARGE SCALE GENOMIC DNA]</scope>
    <source>
        <strain evidence="1 2">7509</strain>
    </source>
</reference>
<organism evidence="1 2">
    <name type="scientific">Terribacillus saccharophilus</name>
    <dbReference type="NCBI Taxonomy" id="361277"/>
    <lineage>
        <taxon>Bacteria</taxon>
        <taxon>Bacillati</taxon>
        <taxon>Bacillota</taxon>
        <taxon>Bacilli</taxon>
        <taxon>Bacillales</taxon>
        <taxon>Bacillaceae</taxon>
        <taxon>Terribacillus</taxon>
    </lineage>
</organism>
<evidence type="ECO:0000313" key="1">
    <source>
        <dbReference type="EMBL" id="PAE09429.1"/>
    </source>
</evidence>
<protein>
    <submittedName>
        <fullName evidence="1">Beta(1,3)galactosyltransferase EpsH</fullName>
    </submittedName>
</protein>
<dbReference type="Proteomes" id="UP000216475">
    <property type="component" value="Unassembled WGS sequence"/>
</dbReference>
<keyword evidence="1" id="KW-0328">Glycosyltransferase</keyword>
<comment type="caution">
    <text evidence="1">The sequence shown here is derived from an EMBL/GenBank/DDBJ whole genome shotgun (WGS) entry which is preliminary data.</text>
</comment>
<keyword evidence="1" id="KW-0808">Transferase</keyword>
<name>A0A268HHT6_9BACI</name>
<proteinExistence type="predicted"/>